<evidence type="ECO:0008006" key="3">
    <source>
        <dbReference type="Google" id="ProtNLM"/>
    </source>
</evidence>
<organism evidence="2">
    <name type="scientific">marine sediment metagenome</name>
    <dbReference type="NCBI Taxonomy" id="412755"/>
    <lineage>
        <taxon>unclassified sequences</taxon>
        <taxon>metagenomes</taxon>
        <taxon>ecological metagenomes</taxon>
    </lineage>
</organism>
<protein>
    <recommendedName>
        <fullName evidence="3">Peptidase M56 domain-containing protein</fullName>
    </recommendedName>
</protein>
<dbReference type="AlphaFoldDB" id="A0A0F8YMI8"/>
<reference evidence="2" key="1">
    <citation type="journal article" date="2015" name="Nature">
        <title>Complex archaea that bridge the gap between prokaryotes and eukaryotes.</title>
        <authorList>
            <person name="Spang A."/>
            <person name="Saw J.H."/>
            <person name="Jorgensen S.L."/>
            <person name="Zaremba-Niedzwiedzka K."/>
            <person name="Martijn J."/>
            <person name="Lind A.E."/>
            <person name="van Eijk R."/>
            <person name="Schleper C."/>
            <person name="Guy L."/>
            <person name="Ettema T.J."/>
        </authorList>
    </citation>
    <scope>NUCLEOTIDE SEQUENCE</scope>
</reference>
<keyword evidence="1" id="KW-0812">Transmembrane</keyword>
<feature type="non-terminal residue" evidence="2">
    <location>
        <position position="115"/>
    </location>
</feature>
<comment type="caution">
    <text evidence="2">The sequence shown here is derived from an EMBL/GenBank/DDBJ whole genome shotgun (WGS) entry which is preliminary data.</text>
</comment>
<feature type="transmembrane region" description="Helical" evidence="1">
    <location>
        <begin position="56"/>
        <end position="80"/>
    </location>
</feature>
<keyword evidence="1" id="KW-0472">Membrane</keyword>
<name>A0A0F8YMI8_9ZZZZ</name>
<dbReference type="EMBL" id="LAZR01068610">
    <property type="protein sequence ID" value="KKK49316.1"/>
    <property type="molecule type" value="Genomic_DNA"/>
</dbReference>
<keyword evidence="1" id="KW-1133">Transmembrane helix</keyword>
<gene>
    <name evidence="2" type="ORF">LCGC14_3136270</name>
</gene>
<sequence>MNQAINPYITDLNNIGQGFWDYAAGIFIQSGVLIILLLVIYFLLRNWVRAVFRYCLWMLLFVKLVLPASFTLPTGIGYWLGDYFTSEVSIAKFVPQTEEAIPIAINIPQGHIPLE</sequence>
<feature type="transmembrane region" description="Helical" evidence="1">
    <location>
        <begin position="22"/>
        <end position="44"/>
    </location>
</feature>
<accession>A0A0F8YMI8</accession>
<proteinExistence type="predicted"/>
<evidence type="ECO:0000256" key="1">
    <source>
        <dbReference type="SAM" id="Phobius"/>
    </source>
</evidence>
<evidence type="ECO:0000313" key="2">
    <source>
        <dbReference type="EMBL" id="KKK49316.1"/>
    </source>
</evidence>